<dbReference type="SUPFAM" id="SSF56784">
    <property type="entry name" value="HAD-like"/>
    <property type="match status" value="1"/>
</dbReference>
<dbReference type="InterPro" id="IPR023214">
    <property type="entry name" value="HAD_sf"/>
</dbReference>
<dbReference type="Proteomes" id="UP000177602">
    <property type="component" value="Unassembled WGS sequence"/>
</dbReference>
<dbReference type="STRING" id="1801737.A2818_02650"/>
<dbReference type="PANTHER" id="PTHR18901:SF38">
    <property type="entry name" value="PSEUDOURIDINE-5'-PHOSPHATASE"/>
    <property type="match status" value="1"/>
</dbReference>
<dbReference type="InterPro" id="IPR006439">
    <property type="entry name" value="HAD-SF_hydro_IA"/>
</dbReference>
<dbReference type="Gene3D" id="1.10.150.240">
    <property type="entry name" value="Putative phosphatase, domain 2"/>
    <property type="match status" value="1"/>
</dbReference>
<evidence type="ECO:0000313" key="1">
    <source>
        <dbReference type="EMBL" id="OGI63514.1"/>
    </source>
</evidence>
<dbReference type="Gene3D" id="3.40.50.1000">
    <property type="entry name" value="HAD superfamily/HAD-like"/>
    <property type="match status" value="1"/>
</dbReference>
<organism evidence="1 2">
    <name type="scientific">Candidatus Nomurabacteria bacterium RIFCSPHIGHO2_01_FULL_40_12</name>
    <dbReference type="NCBI Taxonomy" id="1801737"/>
    <lineage>
        <taxon>Bacteria</taxon>
        <taxon>Candidatus Nomuraibacteriota</taxon>
    </lineage>
</organism>
<gene>
    <name evidence="1" type="ORF">A2818_02650</name>
</gene>
<dbReference type="CDD" id="cd07505">
    <property type="entry name" value="HAD_BPGM-like"/>
    <property type="match status" value="1"/>
</dbReference>
<comment type="caution">
    <text evidence="1">The sequence shown here is derived from an EMBL/GenBank/DDBJ whole genome shotgun (WGS) entry which is preliminary data.</text>
</comment>
<evidence type="ECO:0000313" key="2">
    <source>
        <dbReference type="Proteomes" id="UP000177602"/>
    </source>
</evidence>
<accession>A0A1F6V271</accession>
<sequence>MYKAALIDMDGFLINSEELYLEANKIYFKQFNFEFTEAMHRQGIGQKFNKWITTVFLTDKSGEEILQERNVVFFDLVAHKLALLDGAQELLTLLHGNFKTALVTSTERSYVDIVFEKTNISEYFDILVTGDMITHGKPDPECYNLAAQKLGVEPLECVVFEDASVGVLAGKNANMKVIAVPNQYNKGDEAFLQADLVLDNLRDITLEKINLL</sequence>
<dbReference type="InterPro" id="IPR023198">
    <property type="entry name" value="PGP-like_dom2"/>
</dbReference>
<proteinExistence type="predicted"/>
<dbReference type="NCBIfam" id="TIGR01509">
    <property type="entry name" value="HAD-SF-IA-v3"/>
    <property type="match status" value="1"/>
</dbReference>
<dbReference type="AlphaFoldDB" id="A0A1F6V271"/>
<evidence type="ECO:0008006" key="3">
    <source>
        <dbReference type="Google" id="ProtNLM"/>
    </source>
</evidence>
<dbReference type="SFLD" id="SFLDG01135">
    <property type="entry name" value="C1.5.6:_HAD__Beta-PGM__Phospha"/>
    <property type="match status" value="1"/>
</dbReference>
<dbReference type="InterPro" id="IPR041492">
    <property type="entry name" value="HAD_2"/>
</dbReference>
<dbReference type="PRINTS" id="PR00413">
    <property type="entry name" value="HADHALOGNASE"/>
</dbReference>
<dbReference type="EMBL" id="MFTN01000002">
    <property type="protein sequence ID" value="OGI63514.1"/>
    <property type="molecule type" value="Genomic_DNA"/>
</dbReference>
<dbReference type="Pfam" id="PF13419">
    <property type="entry name" value="HAD_2"/>
    <property type="match status" value="1"/>
</dbReference>
<reference evidence="1 2" key="1">
    <citation type="journal article" date="2016" name="Nat. Commun.">
        <title>Thousands of microbial genomes shed light on interconnected biogeochemical processes in an aquifer system.</title>
        <authorList>
            <person name="Anantharaman K."/>
            <person name="Brown C.T."/>
            <person name="Hug L.A."/>
            <person name="Sharon I."/>
            <person name="Castelle C.J."/>
            <person name="Probst A.J."/>
            <person name="Thomas B.C."/>
            <person name="Singh A."/>
            <person name="Wilkins M.J."/>
            <person name="Karaoz U."/>
            <person name="Brodie E.L."/>
            <person name="Williams K.H."/>
            <person name="Hubbard S.S."/>
            <person name="Banfield J.F."/>
        </authorList>
    </citation>
    <scope>NUCLEOTIDE SEQUENCE [LARGE SCALE GENOMIC DNA]</scope>
</reference>
<dbReference type="PANTHER" id="PTHR18901">
    <property type="entry name" value="2-DEOXYGLUCOSE-6-PHOSPHATE PHOSPHATASE 2"/>
    <property type="match status" value="1"/>
</dbReference>
<name>A0A1F6V271_9BACT</name>
<dbReference type="SFLD" id="SFLDG01129">
    <property type="entry name" value="C1.5:_HAD__Beta-PGM__Phosphata"/>
    <property type="match status" value="1"/>
</dbReference>
<dbReference type="SFLD" id="SFLDS00003">
    <property type="entry name" value="Haloacid_Dehalogenase"/>
    <property type="match status" value="1"/>
</dbReference>
<protein>
    <recommendedName>
        <fullName evidence="3">FCP1 homology domain-containing protein</fullName>
    </recommendedName>
</protein>
<dbReference type="InterPro" id="IPR036412">
    <property type="entry name" value="HAD-like_sf"/>
</dbReference>